<name>A0A9P0PMT0_ACAOB</name>
<gene>
    <name evidence="1" type="ORF">ACAOBT_LOCUS17550</name>
</gene>
<evidence type="ECO:0000313" key="2">
    <source>
        <dbReference type="Proteomes" id="UP001152888"/>
    </source>
</evidence>
<comment type="caution">
    <text evidence="1">The sequence shown here is derived from an EMBL/GenBank/DDBJ whole genome shotgun (WGS) entry which is preliminary data.</text>
</comment>
<dbReference type="Proteomes" id="UP001152888">
    <property type="component" value="Unassembled WGS sequence"/>
</dbReference>
<dbReference type="EMBL" id="CAKOFQ010007008">
    <property type="protein sequence ID" value="CAH1986943.1"/>
    <property type="molecule type" value="Genomic_DNA"/>
</dbReference>
<accession>A0A9P0PMT0</accession>
<reference evidence="1" key="1">
    <citation type="submission" date="2022-03" db="EMBL/GenBank/DDBJ databases">
        <authorList>
            <person name="Sayadi A."/>
        </authorList>
    </citation>
    <scope>NUCLEOTIDE SEQUENCE</scope>
</reference>
<evidence type="ECO:0000313" key="1">
    <source>
        <dbReference type="EMBL" id="CAH1986943.1"/>
    </source>
</evidence>
<sequence length="14" mass="1670">MVRNYIRKESSSSL</sequence>
<dbReference type="OrthoDB" id="8058166at2759"/>
<proteinExistence type="predicted"/>
<protein>
    <submittedName>
        <fullName evidence="1">Uncharacterized protein</fullName>
    </submittedName>
</protein>
<organism evidence="1 2">
    <name type="scientific">Acanthoscelides obtectus</name>
    <name type="common">Bean weevil</name>
    <name type="synonym">Bruchus obtectus</name>
    <dbReference type="NCBI Taxonomy" id="200917"/>
    <lineage>
        <taxon>Eukaryota</taxon>
        <taxon>Metazoa</taxon>
        <taxon>Ecdysozoa</taxon>
        <taxon>Arthropoda</taxon>
        <taxon>Hexapoda</taxon>
        <taxon>Insecta</taxon>
        <taxon>Pterygota</taxon>
        <taxon>Neoptera</taxon>
        <taxon>Endopterygota</taxon>
        <taxon>Coleoptera</taxon>
        <taxon>Polyphaga</taxon>
        <taxon>Cucujiformia</taxon>
        <taxon>Chrysomeloidea</taxon>
        <taxon>Chrysomelidae</taxon>
        <taxon>Bruchinae</taxon>
        <taxon>Bruchini</taxon>
        <taxon>Acanthoscelides</taxon>
    </lineage>
</organism>
<keyword evidence="2" id="KW-1185">Reference proteome</keyword>